<proteinExistence type="predicted"/>
<reference evidence="1 2" key="1">
    <citation type="submission" date="2016-10" db="EMBL/GenBank/DDBJ databases">
        <authorList>
            <person name="de Groot N.N."/>
        </authorList>
    </citation>
    <scope>NUCLEOTIDE SEQUENCE [LARGE SCALE GENOMIC DNA]</scope>
    <source>
        <strain evidence="1 2">DSM 11443</strain>
    </source>
</reference>
<dbReference type="Proteomes" id="UP000198977">
    <property type="component" value="Unassembled WGS sequence"/>
</dbReference>
<dbReference type="AlphaFoldDB" id="A0A1I2AJP5"/>
<name>A0A1I2AJP5_9RHOB</name>
<evidence type="ECO:0000313" key="1">
    <source>
        <dbReference type="EMBL" id="SFE44106.1"/>
    </source>
</evidence>
<dbReference type="GO" id="GO:0000160">
    <property type="term" value="P:phosphorelay signal transduction system"/>
    <property type="evidence" value="ECO:0007669"/>
    <property type="project" value="InterPro"/>
</dbReference>
<dbReference type="SUPFAM" id="SSF47226">
    <property type="entry name" value="Histidine-containing phosphotransfer domain, HPT domain"/>
    <property type="match status" value="1"/>
</dbReference>
<protein>
    <submittedName>
        <fullName evidence="1">Hpt domain-containing protein</fullName>
    </submittedName>
</protein>
<accession>A0A1I2AJP5</accession>
<organism evidence="1 2">
    <name type="scientific">Sulfitobacter brevis</name>
    <dbReference type="NCBI Taxonomy" id="74348"/>
    <lineage>
        <taxon>Bacteria</taxon>
        <taxon>Pseudomonadati</taxon>
        <taxon>Pseudomonadota</taxon>
        <taxon>Alphaproteobacteria</taxon>
        <taxon>Rhodobacterales</taxon>
        <taxon>Roseobacteraceae</taxon>
        <taxon>Sulfitobacter</taxon>
    </lineage>
</organism>
<keyword evidence="2" id="KW-1185">Reference proteome</keyword>
<dbReference type="EMBL" id="FOMW01000007">
    <property type="protein sequence ID" value="SFE44106.1"/>
    <property type="molecule type" value="Genomic_DNA"/>
</dbReference>
<gene>
    <name evidence="1" type="ORF">SAMN04488523_107107</name>
</gene>
<evidence type="ECO:0000313" key="2">
    <source>
        <dbReference type="Proteomes" id="UP000198977"/>
    </source>
</evidence>
<dbReference type="InterPro" id="IPR036641">
    <property type="entry name" value="HPT_dom_sf"/>
</dbReference>
<dbReference type="RefSeq" id="WP_245766332.1">
    <property type="nucleotide sequence ID" value="NZ_FOMW01000007.1"/>
</dbReference>
<sequence>MTMMHNPPLMPGIEAIQHRFVTLLEERQGIIAQHALNAWEGETVEQVNSNLASAQATLHQIAGSAGSLGFGELGTCARNCEIEIIAHLDGPDADLAICPGELMHHLDLFISDCRTLIDTYDMPVAQPGMATAV</sequence>